<dbReference type="PROSITE" id="PS51257">
    <property type="entry name" value="PROKAR_LIPOPROTEIN"/>
    <property type="match status" value="1"/>
</dbReference>
<keyword evidence="3" id="KW-1185">Reference proteome</keyword>
<dbReference type="AlphaFoldDB" id="A0A377IXH4"/>
<evidence type="ECO:0000313" key="2">
    <source>
        <dbReference type="EMBL" id="STO92799.1"/>
    </source>
</evidence>
<sequence>MLKKIAVLLLAGTLAACSSISDLKSYVPFMGKDKKVIDLDKDKIDQKSYASAYEATIATYTGRVTKDYNYVDNFAQGAKDWYAGRILLPVKQIQEKLYDSGSGHDSDVYAYYSGVLHAEALQNNFNRLQSGCWAKLDADSVTQGIYDAMRDLRNGKVRSENDPYIAKGSDELLKTCSGK</sequence>
<evidence type="ECO:0000256" key="1">
    <source>
        <dbReference type="SAM" id="SignalP"/>
    </source>
</evidence>
<dbReference type="Proteomes" id="UP000255264">
    <property type="component" value="Unassembled WGS sequence"/>
</dbReference>
<dbReference type="OrthoDB" id="5686057at2"/>
<organism evidence="2 3">
    <name type="scientific">Haemophilus pittmaniae</name>
    <dbReference type="NCBI Taxonomy" id="249188"/>
    <lineage>
        <taxon>Bacteria</taxon>
        <taxon>Pseudomonadati</taxon>
        <taxon>Pseudomonadota</taxon>
        <taxon>Gammaproteobacteria</taxon>
        <taxon>Pasteurellales</taxon>
        <taxon>Pasteurellaceae</taxon>
        <taxon>Haemophilus</taxon>
    </lineage>
</organism>
<gene>
    <name evidence="2" type="ORF">NCTC13335_00656</name>
</gene>
<reference evidence="2 3" key="1">
    <citation type="submission" date="2018-06" db="EMBL/GenBank/DDBJ databases">
        <authorList>
            <consortium name="Pathogen Informatics"/>
            <person name="Doyle S."/>
        </authorList>
    </citation>
    <scope>NUCLEOTIDE SEQUENCE [LARGE SCALE GENOMIC DNA]</scope>
    <source>
        <strain evidence="2 3">NCTC13335</strain>
    </source>
</reference>
<dbReference type="RefSeq" id="WP_115002812.1">
    <property type="nucleotide sequence ID" value="NZ_CAUUFB010000028.1"/>
</dbReference>
<accession>A0A377IXH4</accession>
<keyword evidence="1" id="KW-0732">Signal</keyword>
<proteinExistence type="predicted"/>
<name>A0A377IXH4_9PAST</name>
<evidence type="ECO:0008006" key="4">
    <source>
        <dbReference type="Google" id="ProtNLM"/>
    </source>
</evidence>
<dbReference type="EMBL" id="UGHS01000003">
    <property type="protein sequence ID" value="STO92799.1"/>
    <property type="molecule type" value="Genomic_DNA"/>
</dbReference>
<feature type="chain" id="PRO_5016705733" description="Lipoprotein" evidence="1">
    <location>
        <begin position="22"/>
        <end position="179"/>
    </location>
</feature>
<evidence type="ECO:0000313" key="3">
    <source>
        <dbReference type="Proteomes" id="UP000255264"/>
    </source>
</evidence>
<protein>
    <recommendedName>
        <fullName evidence="4">Lipoprotein</fullName>
    </recommendedName>
</protein>
<feature type="signal peptide" evidence="1">
    <location>
        <begin position="1"/>
        <end position="21"/>
    </location>
</feature>